<evidence type="ECO:0000256" key="5">
    <source>
        <dbReference type="ARBA" id="ARBA00022475"/>
    </source>
</evidence>
<feature type="transmembrane region" description="Helical" evidence="10">
    <location>
        <begin position="62"/>
        <end position="82"/>
    </location>
</feature>
<name>A0ABV2KH00_9HYPH</name>
<dbReference type="EMBL" id="JBEPMN010000002">
    <property type="protein sequence ID" value="MET3660335.1"/>
    <property type="molecule type" value="Genomic_DNA"/>
</dbReference>
<feature type="transmembrane region" description="Helical" evidence="10">
    <location>
        <begin position="88"/>
        <end position="108"/>
    </location>
</feature>
<dbReference type="InterPro" id="IPR000515">
    <property type="entry name" value="MetI-like"/>
</dbReference>
<dbReference type="InterPro" id="IPR043429">
    <property type="entry name" value="ArtM/GltK/GlnP/TcyL/YhdX-like"/>
</dbReference>
<dbReference type="SUPFAM" id="SSF161098">
    <property type="entry name" value="MetI-like"/>
    <property type="match status" value="1"/>
</dbReference>
<proteinExistence type="inferred from homology"/>
<evidence type="ECO:0000259" key="11">
    <source>
        <dbReference type="PROSITE" id="PS50928"/>
    </source>
</evidence>
<evidence type="ECO:0000256" key="8">
    <source>
        <dbReference type="ARBA" id="ARBA00022989"/>
    </source>
</evidence>
<protein>
    <submittedName>
        <fullName evidence="12">Polar amino acid transport system permease protein</fullName>
    </submittedName>
</protein>
<dbReference type="NCBIfam" id="TIGR01726">
    <property type="entry name" value="HEQRo_perm_3TM"/>
    <property type="match status" value="1"/>
</dbReference>
<comment type="function">
    <text evidence="1">Part of the binding-protein-dependent transport system for glutamine; probably responsible for the translocation of the substrate across the membrane.</text>
</comment>
<organism evidence="12 13">
    <name type="scientific">Aquamicrobium ahrensii</name>
    <dbReference type="NCBI Taxonomy" id="469551"/>
    <lineage>
        <taxon>Bacteria</taxon>
        <taxon>Pseudomonadati</taxon>
        <taxon>Pseudomonadota</taxon>
        <taxon>Alphaproteobacteria</taxon>
        <taxon>Hyphomicrobiales</taxon>
        <taxon>Phyllobacteriaceae</taxon>
        <taxon>Aquamicrobium</taxon>
    </lineage>
</organism>
<comment type="similarity">
    <text evidence="3">Belongs to the binding-protein-dependent transport system permease family. HisMQ subfamily.</text>
</comment>
<evidence type="ECO:0000256" key="9">
    <source>
        <dbReference type="ARBA" id="ARBA00023136"/>
    </source>
</evidence>
<dbReference type="PANTHER" id="PTHR30614:SF20">
    <property type="entry name" value="GLUTAMINE TRANSPORT SYSTEM PERMEASE PROTEIN GLNP"/>
    <property type="match status" value="1"/>
</dbReference>
<dbReference type="CDD" id="cd06261">
    <property type="entry name" value="TM_PBP2"/>
    <property type="match status" value="1"/>
</dbReference>
<evidence type="ECO:0000256" key="6">
    <source>
        <dbReference type="ARBA" id="ARBA00022692"/>
    </source>
</evidence>
<evidence type="ECO:0000256" key="4">
    <source>
        <dbReference type="ARBA" id="ARBA00022448"/>
    </source>
</evidence>
<reference evidence="12 13" key="1">
    <citation type="submission" date="2024-06" db="EMBL/GenBank/DDBJ databases">
        <title>Genomic Encyclopedia of Type Strains, Phase IV (KMG-IV): sequencing the most valuable type-strain genomes for metagenomic binning, comparative biology and taxonomic classification.</title>
        <authorList>
            <person name="Goeker M."/>
        </authorList>
    </citation>
    <scope>NUCLEOTIDE SEQUENCE [LARGE SCALE GENOMIC DNA]</scope>
    <source>
        <strain evidence="12 13">DSM 19730</strain>
    </source>
</reference>
<evidence type="ECO:0000256" key="3">
    <source>
        <dbReference type="ARBA" id="ARBA00010072"/>
    </source>
</evidence>
<sequence length="221" mass="23448">MASGGAMFSIPTFLDSFGPLFWAARYTLLISVLGISLGLVIGALVCAAALSPVVWLRRIAGLWVSFLRGVPLLVQLLLFYYLLPVIGIDVPAMVAAVVTVGICASAYISEIWRGAINALPRGQAEAATAIGMAPPAIWARIVLPQAITLSLPALINELILLVKASSLVSVVGILELTRASQAQAATTFRPLEVYLAAACIYLIINLCLAAFGRYLEHRMAV</sequence>
<keyword evidence="13" id="KW-1185">Reference proteome</keyword>
<dbReference type="Pfam" id="PF00528">
    <property type="entry name" value="BPD_transp_1"/>
    <property type="match status" value="1"/>
</dbReference>
<feature type="transmembrane region" description="Helical" evidence="10">
    <location>
        <begin position="26"/>
        <end position="50"/>
    </location>
</feature>
<dbReference type="Proteomes" id="UP001549143">
    <property type="component" value="Unassembled WGS sequence"/>
</dbReference>
<keyword evidence="8 10" id="KW-1133">Transmembrane helix</keyword>
<keyword evidence="7" id="KW-0029">Amino-acid transport</keyword>
<dbReference type="RefSeq" id="WP_378226382.1">
    <property type="nucleotide sequence ID" value="NZ_JBEPMN010000002.1"/>
</dbReference>
<keyword evidence="6 10" id="KW-0812">Transmembrane</keyword>
<keyword evidence="4 10" id="KW-0813">Transport</keyword>
<evidence type="ECO:0000256" key="10">
    <source>
        <dbReference type="RuleBase" id="RU363032"/>
    </source>
</evidence>
<evidence type="ECO:0000313" key="12">
    <source>
        <dbReference type="EMBL" id="MET3660335.1"/>
    </source>
</evidence>
<gene>
    <name evidence="12" type="ORF">ABID44_000649</name>
</gene>
<feature type="domain" description="ABC transmembrane type-1" evidence="11">
    <location>
        <begin position="24"/>
        <end position="212"/>
    </location>
</feature>
<accession>A0ABV2KH00</accession>
<comment type="subcellular location">
    <subcellularLocation>
        <location evidence="2">Cell inner membrane</location>
        <topology evidence="2">Multi-pass membrane protein</topology>
    </subcellularLocation>
    <subcellularLocation>
        <location evidence="10">Cell membrane</location>
        <topology evidence="10">Multi-pass membrane protein</topology>
    </subcellularLocation>
</comment>
<evidence type="ECO:0000313" key="13">
    <source>
        <dbReference type="Proteomes" id="UP001549143"/>
    </source>
</evidence>
<evidence type="ECO:0000256" key="7">
    <source>
        <dbReference type="ARBA" id="ARBA00022970"/>
    </source>
</evidence>
<keyword evidence="9 10" id="KW-0472">Membrane</keyword>
<dbReference type="PANTHER" id="PTHR30614">
    <property type="entry name" value="MEMBRANE COMPONENT OF AMINO ACID ABC TRANSPORTER"/>
    <property type="match status" value="1"/>
</dbReference>
<evidence type="ECO:0000256" key="1">
    <source>
        <dbReference type="ARBA" id="ARBA00003159"/>
    </source>
</evidence>
<dbReference type="Gene3D" id="1.10.3720.10">
    <property type="entry name" value="MetI-like"/>
    <property type="match status" value="1"/>
</dbReference>
<evidence type="ECO:0000256" key="2">
    <source>
        <dbReference type="ARBA" id="ARBA00004429"/>
    </source>
</evidence>
<comment type="caution">
    <text evidence="12">The sequence shown here is derived from an EMBL/GenBank/DDBJ whole genome shotgun (WGS) entry which is preliminary data.</text>
</comment>
<dbReference type="InterPro" id="IPR035906">
    <property type="entry name" value="MetI-like_sf"/>
</dbReference>
<dbReference type="InterPro" id="IPR010065">
    <property type="entry name" value="AA_ABC_transptr_permease_3TM"/>
</dbReference>
<keyword evidence="5" id="KW-1003">Cell membrane</keyword>
<dbReference type="PROSITE" id="PS50928">
    <property type="entry name" value="ABC_TM1"/>
    <property type="match status" value="1"/>
</dbReference>
<feature type="transmembrane region" description="Helical" evidence="10">
    <location>
        <begin position="194"/>
        <end position="215"/>
    </location>
</feature>